<dbReference type="AlphaFoldDB" id="A0A9D4C7T9"/>
<name>A0A9D4C7T9_DREPO</name>
<dbReference type="EMBL" id="JAIWYP010000013">
    <property type="protein sequence ID" value="KAH3718825.1"/>
    <property type="molecule type" value="Genomic_DNA"/>
</dbReference>
<organism evidence="1 2">
    <name type="scientific">Dreissena polymorpha</name>
    <name type="common">Zebra mussel</name>
    <name type="synonym">Mytilus polymorpha</name>
    <dbReference type="NCBI Taxonomy" id="45954"/>
    <lineage>
        <taxon>Eukaryota</taxon>
        <taxon>Metazoa</taxon>
        <taxon>Spiralia</taxon>
        <taxon>Lophotrochozoa</taxon>
        <taxon>Mollusca</taxon>
        <taxon>Bivalvia</taxon>
        <taxon>Autobranchia</taxon>
        <taxon>Heteroconchia</taxon>
        <taxon>Euheterodonta</taxon>
        <taxon>Imparidentia</taxon>
        <taxon>Neoheterodontei</taxon>
        <taxon>Myida</taxon>
        <taxon>Dreissenoidea</taxon>
        <taxon>Dreissenidae</taxon>
        <taxon>Dreissena</taxon>
    </lineage>
</organism>
<reference evidence="1" key="2">
    <citation type="submission" date="2020-11" db="EMBL/GenBank/DDBJ databases">
        <authorList>
            <person name="McCartney M.A."/>
            <person name="Auch B."/>
            <person name="Kono T."/>
            <person name="Mallez S."/>
            <person name="Becker A."/>
            <person name="Gohl D.M."/>
            <person name="Silverstein K.A.T."/>
            <person name="Koren S."/>
            <person name="Bechman K.B."/>
            <person name="Herman A."/>
            <person name="Abrahante J.E."/>
            <person name="Garbe J."/>
        </authorList>
    </citation>
    <scope>NUCLEOTIDE SEQUENCE</scope>
    <source>
        <strain evidence="1">Duluth1</strain>
        <tissue evidence="1">Whole animal</tissue>
    </source>
</reference>
<comment type="caution">
    <text evidence="1">The sequence shown here is derived from an EMBL/GenBank/DDBJ whole genome shotgun (WGS) entry which is preliminary data.</text>
</comment>
<evidence type="ECO:0000313" key="1">
    <source>
        <dbReference type="EMBL" id="KAH3718825.1"/>
    </source>
</evidence>
<keyword evidence="2" id="KW-1185">Reference proteome</keyword>
<reference evidence="1" key="1">
    <citation type="journal article" date="2019" name="bioRxiv">
        <title>The Genome of the Zebra Mussel, Dreissena polymorpha: A Resource for Invasive Species Research.</title>
        <authorList>
            <person name="McCartney M.A."/>
            <person name="Auch B."/>
            <person name="Kono T."/>
            <person name="Mallez S."/>
            <person name="Zhang Y."/>
            <person name="Obille A."/>
            <person name="Becker A."/>
            <person name="Abrahante J.E."/>
            <person name="Garbe J."/>
            <person name="Badalamenti J.P."/>
            <person name="Herman A."/>
            <person name="Mangelson H."/>
            <person name="Liachko I."/>
            <person name="Sullivan S."/>
            <person name="Sone E.D."/>
            <person name="Koren S."/>
            <person name="Silverstein K.A.T."/>
            <person name="Beckman K.B."/>
            <person name="Gohl D.M."/>
        </authorList>
    </citation>
    <scope>NUCLEOTIDE SEQUENCE</scope>
    <source>
        <strain evidence="1">Duluth1</strain>
        <tissue evidence="1">Whole animal</tissue>
    </source>
</reference>
<protein>
    <submittedName>
        <fullName evidence="1">Uncharacterized protein</fullName>
    </submittedName>
</protein>
<proteinExistence type="predicted"/>
<dbReference type="Proteomes" id="UP000828390">
    <property type="component" value="Unassembled WGS sequence"/>
</dbReference>
<gene>
    <name evidence="1" type="ORF">DPMN_061642</name>
</gene>
<evidence type="ECO:0000313" key="2">
    <source>
        <dbReference type="Proteomes" id="UP000828390"/>
    </source>
</evidence>
<sequence>MVKRCGGGGLGYSQVPLLIELVVRAMSANPIVLQFHWQSTRARCSRFQPCTDTDELLPEPNRGFTSLPGIFCDRAQTSALLLPHPTTSEPSPLSPFTSFGVVSLCGIYFKHWGTMGTVWPL</sequence>
<accession>A0A9D4C7T9</accession>